<dbReference type="GO" id="GO:0004527">
    <property type="term" value="F:exonuclease activity"/>
    <property type="evidence" value="ECO:0007669"/>
    <property type="project" value="UniProtKB-KW"/>
</dbReference>
<dbReference type="GO" id="GO:0000725">
    <property type="term" value="P:recombinational repair"/>
    <property type="evidence" value="ECO:0007669"/>
    <property type="project" value="TreeGrafter"/>
</dbReference>
<evidence type="ECO:0000256" key="4">
    <source>
        <dbReference type="ARBA" id="ARBA00022801"/>
    </source>
</evidence>
<keyword evidence="7 14" id="KW-0067">ATP-binding</keyword>
<dbReference type="InterPro" id="IPR014017">
    <property type="entry name" value="DNA_helicase_UvrD-like_C"/>
</dbReference>
<dbReference type="SUPFAM" id="SSF52980">
    <property type="entry name" value="Restriction endonuclease-like"/>
    <property type="match status" value="1"/>
</dbReference>
<keyword evidence="10" id="KW-0413">Isomerase</keyword>
<dbReference type="GO" id="GO:0003677">
    <property type="term" value="F:DNA binding"/>
    <property type="evidence" value="ECO:0007669"/>
    <property type="project" value="UniProtKB-KW"/>
</dbReference>
<evidence type="ECO:0000256" key="8">
    <source>
        <dbReference type="ARBA" id="ARBA00023125"/>
    </source>
</evidence>
<dbReference type="EC" id="5.6.2.4" evidence="12"/>
<dbReference type="Pfam" id="PF12705">
    <property type="entry name" value="PDDEXK_1"/>
    <property type="match status" value="1"/>
</dbReference>
<evidence type="ECO:0000259" key="15">
    <source>
        <dbReference type="PROSITE" id="PS51198"/>
    </source>
</evidence>
<comment type="caution">
    <text evidence="17">The sequence shown here is derived from an EMBL/GenBank/DDBJ whole genome shotgun (WGS) entry which is preliminary data.</text>
</comment>
<dbReference type="CDD" id="cd17932">
    <property type="entry name" value="DEXQc_UvrD"/>
    <property type="match status" value="1"/>
</dbReference>
<dbReference type="GO" id="GO:0005524">
    <property type="term" value="F:ATP binding"/>
    <property type="evidence" value="ECO:0007669"/>
    <property type="project" value="UniProtKB-UniRule"/>
</dbReference>
<evidence type="ECO:0000256" key="1">
    <source>
        <dbReference type="ARBA" id="ARBA00022722"/>
    </source>
</evidence>
<dbReference type="RefSeq" id="WP_122896778.1">
    <property type="nucleotide sequence ID" value="NZ_RHIB01000001.1"/>
</dbReference>
<evidence type="ECO:0000256" key="3">
    <source>
        <dbReference type="ARBA" id="ARBA00022763"/>
    </source>
</evidence>
<keyword evidence="5 14" id="KW-0347">Helicase</keyword>
<dbReference type="InterPro" id="IPR038726">
    <property type="entry name" value="PDDEXK_AddAB-type"/>
</dbReference>
<keyword evidence="3" id="KW-0227">DNA damage</keyword>
<dbReference type="PROSITE" id="PS51217">
    <property type="entry name" value="UVRD_HELICASE_CTER"/>
    <property type="match status" value="1"/>
</dbReference>
<comment type="catalytic activity">
    <reaction evidence="11">
        <text>Couples ATP hydrolysis with the unwinding of duplex DNA by translocating in the 3'-5' direction.</text>
        <dbReference type="EC" id="5.6.2.4"/>
    </reaction>
</comment>
<gene>
    <name evidence="17" type="ORF">EBO34_04740</name>
</gene>
<dbReference type="PROSITE" id="PS51198">
    <property type="entry name" value="UVRD_HELICASE_ATP_BIND"/>
    <property type="match status" value="1"/>
</dbReference>
<dbReference type="Pfam" id="PF13361">
    <property type="entry name" value="UvrD_C"/>
    <property type="match status" value="1"/>
</dbReference>
<organism evidence="17 18">
    <name type="scientific">Alteribacter keqinensis</name>
    <dbReference type="NCBI Taxonomy" id="2483800"/>
    <lineage>
        <taxon>Bacteria</taxon>
        <taxon>Bacillati</taxon>
        <taxon>Bacillota</taxon>
        <taxon>Bacilli</taxon>
        <taxon>Bacillales</taxon>
        <taxon>Bacillaceae</taxon>
        <taxon>Alteribacter</taxon>
    </lineage>
</organism>
<dbReference type="AlphaFoldDB" id="A0A3M7TUM0"/>
<evidence type="ECO:0000256" key="11">
    <source>
        <dbReference type="ARBA" id="ARBA00034617"/>
    </source>
</evidence>
<dbReference type="Gene3D" id="3.90.320.10">
    <property type="match status" value="1"/>
</dbReference>
<dbReference type="Proteomes" id="UP000278746">
    <property type="component" value="Unassembled WGS sequence"/>
</dbReference>
<name>A0A3M7TUM0_9BACI</name>
<dbReference type="InterPro" id="IPR011335">
    <property type="entry name" value="Restrct_endonuc-II-like"/>
</dbReference>
<evidence type="ECO:0000256" key="14">
    <source>
        <dbReference type="PROSITE-ProRule" id="PRU00560"/>
    </source>
</evidence>
<feature type="domain" description="UvrD-like helicase ATP-binding" evidence="15">
    <location>
        <begin position="4"/>
        <end position="435"/>
    </location>
</feature>
<evidence type="ECO:0000256" key="6">
    <source>
        <dbReference type="ARBA" id="ARBA00022839"/>
    </source>
</evidence>
<keyword evidence="6" id="KW-0269">Exonuclease</keyword>
<protein>
    <recommendedName>
        <fullName evidence="12">DNA 3'-5' helicase</fullName>
        <ecNumber evidence="12">5.6.2.4</ecNumber>
    </recommendedName>
</protein>
<evidence type="ECO:0000256" key="5">
    <source>
        <dbReference type="ARBA" id="ARBA00022806"/>
    </source>
</evidence>
<dbReference type="EMBL" id="RHIB01000001">
    <property type="protein sequence ID" value="RNA69257.1"/>
    <property type="molecule type" value="Genomic_DNA"/>
</dbReference>
<evidence type="ECO:0000313" key="18">
    <source>
        <dbReference type="Proteomes" id="UP000278746"/>
    </source>
</evidence>
<accession>A0A3M7TUM0</accession>
<feature type="binding site" evidence="14">
    <location>
        <begin position="25"/>
        <end position="32"/>
    </location>
    <ligand>
        <name>ATP</name>
        <dbReference type="ChEBI" id="CHEBI:30616"/>
    </ligand>
</feature>
<dbReference type="Gene3D" id="3.40.50.300">
    <property type="entry name" value="P-loop containing nucleotide triphosphate hydrolases"/>
    <property type="match status" value="4"/>
</dbReference>
<keyword evidence="2 14" id="KW-0547">Nucleotide-binding</keyword>
<keyword evidence="1" id="KW-0540">Nuclease</keyword>
<dbReference type="SUPFAM" id="SSF52540">
    <property type="entry name" value="P-loop containing nucleoside triphosphate hydrolases"/>
    <property type="match status" value="1"/>
</dbReference>
<sequence length="1056" mass="121863">MTDLIDHHQRELINNDLDRNFLVEAGAGSGKTRSLVTRMTNLILSGKYSIHEIVAITFTRKAADELKERFQASLEKTAKMTLQSGEKERVIRALESFDQCFLGTVHSFCSKLLRERPVEAGLDFDFKELDDQEDELLLEQAWERHLISTRLYNPEKLSQFHDAGMNVAELRLALKTVKEYEDVSWYTKPKEKPELDAVYRELLGLVEYAKRSLPDEKPVKGYDNLQKKMKDAINQLSYFNLNEDRNKIALIKLFSSKPSVTQNRWPSKDEAKDIEEKAKAFHEVVVRFLEEWAEYCHQLIIPFIRPALTAYKELKGELSQLNFQDMLLLTAKLLREQPEVRQYFKDKYRCLLVDEFQDTDPVQAEMMLLLTGEQNEERDWTKQTPQPGSLFVVGDPKQSIYRFRRADIDIYQKVKQMIAKTGGETLDLVMNFRTTSRITSRINPVFEAALPEYEDSYQAAYRPLISFKQDESDEEMKGVYSLTVPDGKKDEVMEAEARRIAAYIVEKVKTGKAKPSDFMILTRYNEGVSEYTKVLQDFNLPVMTSGEYGLCGDHLLTSFAHLLLYLAKPSSSFYFTAVLRGPFFGISDELLFKYKEAGGELHAFSGIPESLAGSEQRTLVYVFEKLRTYLKWSKDKLPSATIGMVADDLLLLSKYVMKNRSKRDVVHFFQMINQVREKESQGNALFGDLAAYFYELVSEAAHEEILLPEDHQAVRVMNVHKSKGLEAPYVFLAHPKKWTDVGKFIDKHIHRSETGSTGYFTFSRSVGSFNHKELIAQPAGWAEKKEEEMKYLKAEEDRLLYVAATRAEEMLIVSRTDKDKNKANPWQTLHIGITGLEEIELPASFEPPESESKQEQVVSFREYESLRREREDWITNAGRSSYTYVTPSEKDSDTVFLERETGGGKEWGSFVHALFEQQIKDGNEARSKIPYLLGIFELDMSREEEAETLLNDFQSSSVYKRIQEASEVYTEVPFTYQEHGEAGLVIHNGIIDLIFKEDNEWVIVDYKTDHLKNPGELPALRSVYQKQLDAYINSWTKVTNEPVKEAMLHFVRYPDQ</sequence>
<evidence type="ECO:0000313" key="17">
    <source>
        <dbReference type="EMBL" id="RNA69257.1"/>
    </source>
</evidence>
<evidence type="ECO:0000256" key="9">
    <source>
        <dbReference type="ARBA" id="ARBA00023204"/>
    </source>
</evidence>
<dbReference type="InterPro" id="IPR000212">
    <property type="entry name" value="DNA_helicase_UvrD/REP"/>
</dbReference>
<dbReference type="Pfam" id="PF00580">
    <property type="entry name" value="UvrD-helicase"/>
    <property type="match status" value="1"/>
</dbReference>
<evidence type="ECO:0000256" key="13">
    <source>
        <dbReference type="ARBA" id="ARBA00048988"/>
    </source>
</evidence>
<evidence type="ECO:0000256" key="10">
    <source>
        <dbReference type="ARBA" id="ARBA00023235"/>
    </source>
</evidence>
<evidence type="ECO:0000256" key="2">
    <source>
        <dbReference type="ARBA" id="ARBA00022741"/>
    </source>
</evidence>
<feature type="domain" description="UvrD-like helicase C-terminal" evidence="16">
    <location>
        <begin position="443"/>
        <end position="724"/>
    </location>
</feature>
<keyword evidence="18" id="KW-1185">Reference proteome</keyword>
<keyword evidence="9" id="KW-0234">DNA repair</keyword>
<dbReference type="OrthoDB" id="9810135at2"/>
<dbReference type="PANTHER" id="PTHR11070">
    <property type="entry name" value="UVRD / RECB / PCRA DNA HELICASE FAMILY MEMBER"/>
    <property type="match status" value="1"/>
</dbReference>
<evidence type="ECO:0000259" key="16">
    <source>
        <dbReference type="PROSITE" id="PS51217"/>
    </source>
</evidence>
<comment type="catalytic activity">
    <reaction evidence="13">
        <text>ATP + H2O = ADP + phosphate + H(+)</text>
        <dbReference type="Rhea" id="RHEA:13065"/>
        <dbReference type="ChEBI" id="CHEBI:15377"/>
        <dbReference type="ChEBI" id="CHEBI:15378"/>
        <dbReference type="ChEBI" id="CHEBI:30616"/>
        <dbReference type="ChEBI" id="CHEBI:43474"/>
        <dbReference type="ChEBI" id="CHEBI:456216"/>
        <dbReference type="EC" id="5.6.2.4"/>
    </reaction>
</comment>
<dbReference type="InterPro" id="IPR027417">
    <property type="entry name" value="P-loop_NTPase"/>
</dbReference>
<dbReference type="GO" id="GO:0043138">
    <property type="term" value="F:3'-5' DNA helicase activity"/>
    <property type="evidence" value="ECO:0007669"/>
    <property type="project" value="UniProtKB-EC"/>
</dbReference>
<proteinExistence type="predicted"/>
<evidence type="ECO:0000256" key="12">
    <source>
        <dbReference type="ARBA" id="ARBA00034808"/>
    </source>
</evidence>
<keyword evidence="8" id="KW-0238">DNA-binding</keyword>
<dbReference type="InterPro" id="IPR011604">
    <property type="entry name" value="PDDEXK-like_dom_sf"/>
</dbReference>
<evidence type="ECO:0000256" key="7">
    <source>
        <dbReference type="ARBA" id="ARBA00022840"/>
    </source>
</evidence>
<dbReference type="PANTHER" id="PTHR11070:SF2">
    <property type="entry name" value="ATP-DEPENDENT DNA HELICASE SRS2"/>
    <property type="match status" value="1"/>
</dbReference>
<reference evidence="17 18" key="1">
    <citation type="submission" date="2018-10" db="EMBL/GenBank/DDBJ databases">
        <title>Bacillus Keqinensis sp. nov., a moderately halophilic bacterium isolated from a saline-alkaline lake.</title>
        <authorList>
            <person name="Wang H."/>
        </authorList>
    </citation>
    <scope>NUCLEOTIDE SEQUENCE [LARGE SCALE GENOMIC DNA]</scope>
    <source>
        <strain evidence="17 18">KQ-3</strain>
    </source>
</reference>
<dbReference type="InterPro" id="IPR014016">
    <property type="entry name" value="UvrD-like_ATP-bd"/>
</dbReference>
<keyword evidence="4 14" id="KW-0378">Hydrolase</keyword>